<gene>
    <name evidence="2" type="ORF">BGZ80_003092</name>
</gene>
<dbReference type="GO" id="GO:0006879">
    <property type="term" value="P:intracellular iron ion homeostasis"/>
    <property type="evidence" value="ECO:0007669"/>
    <property type="project" value="InterPro"/>
</dbReference>
<evidence type="ECO:0000256" key="1">
    <source>
        <dbReference type="RuleBase" id="RU003860"/>
    </source>
</evidence>
<dbReference type="GO" id="GO:0051537">
    <property type="term" value="F:2 iron, 2 sulfur cluster binding"/>
    <property type="evidence" value="ECO:0007669"/>
    <property type="project" value="InterPro"/>
</dbReference>
<dbReference type="InterPro" id="IPR036065">
    <property type="entry name" value="BolA-like_sf"/>
</dbReference>
<dbReference type="Proteomes" id="UP000703661">
    <property type="component" value="Unassembled WGS sequence"/>
</dbReference>
<dbReference type="PANTHER" id="PTHR12735">
    <property type="entry name" value="BOLA-LIKE PROTEIN-RELATED"/>
    <property type="match status" value="1"/>
</dbReference>
<dbReference type="GO" id="GO:0005829">
    <property type="term" value="C:cytosol"/>
    <property type="evidence" value="ECO:0007669"/>
    <property type="project" value="TreeGrafter"/>
</dbReference>
<reference evidence="2" key="1">
    <citation type="journal article" date="2020" name="Fungal Divers.">
        <title>Resolving the Mortierellaceae phylogeny through synthesis of multi-gene phylogenetics and phylogenomics.</title>
        <authorList>
            <person name="Vandepol N."/>
            <person name="Liber J."/>
            <person name="Desiro A."/>
            <person name="Na H."/>
            <person name="Kennedy M."/>
            <person name="Barry K."/>
            <person name="Grigoriev I.V."/>
            <person name="Miller A.N."/>
            <person name="O'Donnell K."/>
            <person name="Stajich J.E."/>
            <person name="Bonito G."/>
        </authorList>
    </citation>
    <scope>NUCLEOTIDE SEQUENCE</scope>
    <source>
        <strain evidence="2">NRRL 2769</strain>
    </source>
</reference>
<dbReference type="EMBL" id="JAAAID010000018">
    <property type="protein sequence ID" value="KAG0024424.1"/>
    <property type="molecule type" value="Genomic_DNA"/>
</dbReference>
<comment type="similarity">
    <text evidence="1">Belongs to the BolA/IbaG family.</text>
</comment>
<evidence type="ECO:0008006" key="4">
    <source>
        <dbReference type="Google" id="ProtNLM"/>
    </source>
</evidence>
<accession>A0A9P6T4H6</accession>
<dbReference type="Pfam" id="PF01722">
    <property type="entry name" value="BolA"/>
    <property type="match status" value="1"/>
</dbReference>
<name>A0A9P6T4H6_9FUNG</name>
<evidence type="ECO:0000313" key="2">
    <source>
        <dbReference type="EMBL" id="KAG0024424.1"/>
    </source>
</evidence>
<comment type="caution">
    <text evidence="2">The sequence shown here is derived from an EMBL/GenBank/DDBJ whole genome shotgun (WGS) entry which is preliminary data.</text>
</comment>
<sequence>MSAPVTSVTLESLTKACNERLGAIHVEGQDISGGCGQNFEITIVSPIFEGKTTLQKHRLVNEALKDQIALVHAFSQKALTPEQWKAQQQN</sequence>
<dbReference type="PIRSF" id="PIRSF003113">
    <property type="entry name" value="BolA"/>
    <property type="match status" value="1"/>
</dbReference>
<proteinExistence type="inferred from homology"/>
<dbReference type="GO" id="GO:0005634">
    <property type="term" value="C:nucleus"/>
    <property type="evidence" value="ECO:0007669"/>
    <property type="project" value="TreeGrafter"/>
</dbReference>
<dbReference type="AlphaFoldDB" id="A0A9P6T4H6"/>
<keyword evidence="3" id="KW-1185">Reference proteome</keyword>
<organism evidence="2 3">
    <name type="scientific">Entomortierella chlamydospora</name>
    <dbReference type="NCBI Taxonomy" id="101097"/>
    <lineage>
        <taxon>Eukaryota</taxon>
        <taxon>Fungi</taxon>
        <taxon>Fungi incertae sedis</taxon>
        <taxon>Mucoromycota</taxon>
        <taxon>Mortierellomycotina</taxon>
        <taxon>Mortierellomycetes</taxon>
        <taxon>Mortierellales</taxon>
        <taxon>Mortierellaceae</taxon>
        <taxon>Entomortierella</taxon>
    </lineage>
</organism>
<dbReference type="InterPro" id="IPR045115">
    <property type="entry name" value="BOL2"/>
</dbReference>
<dbReference type="InterPro" id="IPR002634">
    <property type="entry name" value="BolA"/>
</dbReference>
<dbReference type="Gene3D" id="3.30.300.90">
    <property type="entry name" value="BolA-like"/>
    <property type="match status" value="1"/>
</dbReference>
<protein>
    <recommendedName>
        <fullName evidence="4">Bola-like protein</fullName>
    </recommendedName>
</protein>
<dbReference type="PANTHER" id="PTHR12735:SF27">
    <property type="entry name" value="BOLA-LIKE PROTEIN 2"/>
    <property type="match status" value="1"/>
</dbReference>
<dbReference type="GO" id="GO:0051604">
    <property type="term" value="P:protein maturation"/>
    <property type="evidence" value="ECO:0007669"/>
    <property type="project" value="InterPro"/>
</dbReference>
<dbReference type="SUPFAM" id="SSF82657">
    <property type="entry name" value="BolA-like"/>
    <property type="match status" value="1"/>
</dbReference>
<evidence type="ECO:0000313" key="3">
    <source>
        <dbReference type="Proteomes" id="UP000703661"/>
    </source>
</evidence>